<dbReference type="Proteomes" id="UP000095283">
    <property type="component" value="Unplaced"/>
</dbReference>
<dbReference type="AlphaFoldDB" id="A0A1I7W795"/>
<protein>
    <submittedName>
        <fullName evidence="2">Uncharacterized protein</fullName>
    </submittedName>
</protein>
<accession>A0A1I7W795</accession>
<organism evidence="1 2">
    <name type="scientific">Heterorhabditis bacteriophora</name>
    <name type="common">Entomopathogenic nematode worm</name>
    <dbReference type="NCBI Taxonomy" id="37862"/>
    <lineage>
        <taxon>Eukaryota</taxon>
        <taxon>Metazoa</taxon>
        <taxon>Ecdysozoa</taxon>
        <taxon>Nematoda</taxon>
        <taxon>Chromadorea</taxon>
        <taxon>Rhabditida</taxon>
        <taxon>Rhabditina</taxon>
        <taxon>Rhabditomorpha</taxon>
        <taxon>Strongyloidea</taxon>
        <taxon>Heterorhabditidae</taxon>
        <taxon>Heterorhabditis</taxon>
    </lineage>
</organism>
<keyword evidence="1" id="KW-1185">Reference proteome</keyword>
<sequence length="31" mass="3253">MHLDGKFGRLSWAGALPQCSFPTYPSGGDVG</sequence>
<proteinExistence type="predicted"/>
<evidence type="ECO:0000313" key="2">
    <source>
        <dbReference type="WBParaSite" id="Hba_00517"/>
    </source>
</evidence>
<dbReference type="WBParaSite" id="Hba_00517">
    <property type="protein sequence ID" value="Hba_00517"/>
    <property type="gene ID" value="Hba_00517"/>
</dbReference>
<name>A0A1I7W795_HETBA</name>
<evidence type="ECO:0000313" key="1">
    <source>
        <dbReference type="Proteomes" id="UP000095283"/>
    </source>
</evidence>
<reference evidence="2" key="1">
    <citation type="submission" date="2016-11" db="UniProtKB">
        <authorList>
            <consortium name="WormBaseParasite"/>
        </authorList>
    </citation>
    <scope>IDENTIFICATION</scope>
</reference>